<evidence type="ECO:0000313" key="1">
    <source>
        <dbReference type="EMBL" id="NBN87956.1"/>
    </source>
</evidence>
<reference evidence="1" key="1">
    <citation type="submission" date="2018-10" db="EMBL/GenBank/DDBJ databases">
        <title>Iterative Subtractive Binning of Freshwater Chronoseries Metagenomes Recovers Nearly Complete Genomes from over Four Hundred Novel Species.</title>
        <authorList>
            <person name="Rodriguez-R L.M."/>
            <person name="Tsementzi D."/>
            <person name="Luo C."/>
            <person name="Konstantinidis K.T."/>
        </authorList>
    </citation>
    <scope>NUCLEOTIDE SEQUENCE</scope>
    <source>
        <strain evidence="1">WB7_6_001</strain>
    </source>
</reference>
<name>A0A964V2Q2_9PROT</name>
<proteinExistence type="predicted"/>
<dbReference type="AlphaFoldDB" id="A0A964V2Q2"/>
<gene>
    <name evidence="1" type="ORF">EBV32_02555</name>
</gene>
<comment type="caution">
    <text evidence="1">The sequence shown here is derived from an EMBL/GenBank/DDBJ whole genome shotgun (WGS) entry which is preliminary data.</text>
</comment>
<dbReference type="Proteomes" id="UP000713222">
    <property type="component" value="Unassembled WGS sequence"/>
</dbReference>
<dbReference type="EMBL" id="RGET01000028">
    <property type="protein sequence ID" value="NBN87956.1"/>
    <property type="molecule type" value="Genomic_DNA"/>
</dbReference>
<protein>
    <submittedName>
        <fullName evidence="1">Uncharacterized protein</fullName>
    </submittedName>
</protein>
<evidence type="ECO:0000313" key="2">
    <source>
        <dbReference type="Proteomes" id="UP000713222"/>
    </source>
</evidence>
<sequence>MLGLPFNVDLQVFDQVAQVQQHRVGLDLIGGDQRVQLFVELPERRHPVGGGHGVIAVWW</sequence>
<organism evidence="1 2">
    <name type="scientific">Candidatus Fonsibacter lacus</name>
    <dbReference type="NCBI Taxonomy" id="2576439"/>
    <lineage>
        <taxon>Bacteria</taxon>
        <taxon>Pseudomonadati</taxon>
        <taxon>Pseudomonadota</taxon>
        <taxon>Alphaproteobacteria</taxon>
        <taxon>Candidatus Pelagibacterales</taxon>
        <taxon>Candidatus Pelagibacterales incertae sedis</taxon>
        <taxon>Candidatus Fonsibacter</taxon>
    </lineage>
</organism>
<accession>A0A964V2Q2</accession>